<evidence type="ECO:0000313" key="2">
    <source>
        <dbReference type="EMBL" id="WPJ95562.1"/>
    </source>
</evidence>
<organism evidence="2 3">
    <name type="scientific">Coraliomargarita algicola</name>
    <dbReference type="NCBI Taxonomy" id="3092156"/>
    <lineage>
        <taxon>Bacteria</taxon>
        <taxon>Pseudomonadati</taxon>
        <taxon>Verrucomicrobiota</taxon>
        <taxon>Opitutia</taxon>
        <taxon>Puniceicoccales</taxon>
        <taxon>Coraliomargaritaceae</taxon>
        <taxon>Coraliomargarita</taxon>
    </lineage>
</organism>
<feature type="chain" id="PRO_5046606032" description="Lipoprotein" evidence="1">
    <location>
        <begin position="27"/>
        <end position="255"/>
    </location>
</feature>
<keyword evidence="1" id="KW-0732">Signal</keyword>
<dbReference type="RefSeq" id="WP_319832441.1">
    <property type="nucleotide sequence ID" value="NZ_CP138858.1"/>
</dbReference>
<accession>A0ABZ0RJ55</accession>
<evidence type="ECO:0008006" key="4">
    <source>
        <dbReference type="Google" id="ProtNLM"/>
    </source>
</evidence>
<gene>
    <name evidence="2" type="ORF">SH580_19270</name>
</gene>
<dbReference type="EMBL" id="CP138858">
    <property type="protein sequence ID" value="WPJ95562.1"/>
    <property type="molecule type" value="Genomic_DNA"/>
</dbReference>
<protein>
    <recommendedName>
        <fullName evidence="4">Lipoprotein</fullName>
    </recommendedName>
</protein>
<dbReference type="Proteomes" id="UP001324993">
    <property type="component" value="Chromosome"/>
</dbReference>
<name>A0ABZ0RJ55_9BACT</name>
<proteinExistence type="predicted"/>
<evidence type="ECO:0000313" key="3">
    <source>
        <dbReference type="Proteomes" id="UP001324993"/>
    </source>
</evidence>
<keyword evidence="3" id="KW-1185">Reference proteome</keyword>
<sequence length="255" mass="28626">MKFKFSYVLSRLCLLLCMILSISVCAKERPIWVRAFGVESSIEGLFFETNGEYRELALRAFSPSNPTKIPIDGDSLYLYTKYIDAETGLPMYQRSGSLDVPSASKLLTLAVVPMPAIDAVPQFKLIGFDDNDPAYQENTIRLINYSPYDVAAMFGDQRVLAKSGKTVFQQVDADEKGRVFGVAGRLISSENGYDLETFYQGPIIIMPGRRVTMLVSYSVEALRARGEMLMMDAQGNPRPEFVVAQWMERAPRRPD</sequence>
<evidence type="ECO:0000256" key="1">
    <source>
        <dbReference type="SAM" id="SignalP"/>
    </source>
</evidence>
<feature type="signal peptide" evidence="1">
    <location>
        <begin position="1"/>
        <end position="26"/>
    </location>
</feature>
<reference evidence="2 3" key="1">
    <citation type="submission" date="2023-11" db="EMBL/GenBank/DDBJ databases">
        <title>Coraliomargarita sp. nov., isolated from marine algae.</title>
        <authorList>
            <person name="Lee J.K."/>
            <person name="Baek J.H."/>
            <person name="Kim J.M."/>
            <person name="Choi D.G."/>
            <person name="Jeon C.O."/>
        </authorList>
    </citation>
    <scope>NUCLEOTIDE SEQUENCE [LARGE SCALE GENOMIC DNA]</scope>
    <source>
        <strain evidence="2 3">J2-16</strain>
    </source>
</reference>